<reference evidence="1" key="1">
    <citation type="journal article" date="2022" name="Plant J.">
        <title>Strategies of tolerance reflected in two North American maple genomes.</title>
        <authorList>
            <person name="McEvoy S.L."/>
            <person name="Sezen U.U."/>
            <person name="Trouern-Trend A."/>
            <person name="McMahon S.M."/>
            <person name="Schaberg P.G."/>
            <person name="Yang J."/>
            <person name="Wegrzyn J.L."/>
            <person name="Swenson N.G."/>
        </authorList>
    </citation>
    <scope>NUCLEOTIDE SEQUENCE</scope>
    <source>
        <strain evidence="1">91603</strain>
    </source>
</reference>
<comment type="caution">
    <text evidence="1">The sequence shown here is derived from an EMBL/GenBank/DDBJ whole genome shotgun (WGS) entry which is preliminary data.</text>
</comment>
<sequence>MVRRNWVLSSGPSAISKCTSHLSRWNVASHRQLRAEIDRLYKEISAVSLDIHASSWGVIKGIESYNVNEDNVLGCLQPWLFSCSCTFLDSPFSAEDVQVAVFDMGLSKVLGPDGLPACLRGSVVLVSAGSVFRGYRCLQRLEFSYGRLVMSGCPLSSTLLREGS</sequence>
<dbReference type="AlphaFoldDB" id="A0AAD5JAH3"/>
<name>A0AAD5JAH3_ACENE</name>
<dbReference type="EMBL" id="JAJSOW010000004">
    <property type="protein sequence ID" value="KAI9191817.1"/>
    <property type="molecule type" value="Genomic_DNA"/>
</dbReference>
<accession>A0AAD5JAH3</accession>
<evidence type="ECO:0000313" key="1">
    <source>
        <dbReference type="EMBL" id="KAI9191817.1"/>
    </source>
</evidence>
<organism evidence="1 2">
    <name type="scientific">Acer negundo</name>
    <name type="common">Box elder</name>
    <dbReference type="NCBI Taxonomy" id="4023"/>
    <lineage>
        <taxon>Eukaryota</taxon>
        <taxon>Viridiplantae</taxon>
        <taxon>Streptophyta</taxon>
        <taxon>Embryophyta</taxon>
        <taxon>Tracheophyta</taxon>
        <taxon>Spermatophyta</taxon>
        <taxon>Magnoliopsida</taxon>
        <taxon>eudicotyledons</taxon>
        <taxon>Gunneridae</taxon>
        <taxon>Pentapetalae</taxon>
        <taxon>rosids</taxon>
        <taxon>malvids</taxon>
        <taxon>Sapindales</taxon>
        <taxon>Sapindaceae</taxon>
        <taxon>Hippocastanoideae</taxon>
        <taxon>Acereae</taxon>
        <taxon>Acer</taxon>
    </lineage>
</organism>
<reference evidence="1" key="2">
    <citation type="submission" date="2023-02" db="EMBL/GenBank/DDBJ databases">
        <authorList>
            <person name="Swenson N.G."/>
            <person name="Wegrzyn J.L."/>
            <person name="Mcevoy S.L."/>
        </authorList>
    </citation>
    <scope>NUCLEOTIDE SEQUENCE</scope>
    <source>
        <strain evidence="1">91603</strain>
        <tissue evidence="1">Leaf</tissue>
    </source>
</reference>
<proteinExistence type="predicted"/>
<evidence type="ECO:0000313" key="2">
    <source>
        <dbReference type="Proteomes" id="UP001064489"/>
    </source>
</evidence>
<keyword evidence="2" id="KW-1185">Reference proteome</keyword>
<gene>
    <name evidence="1" type="ORF">LWI28_013960</name>
</gene>
<dbReference type="Proteomes" id="UP001064489">
    <property type="component" value="Chromosome 6"/>
</dbReference>
<protein>
    <submittedName>
        <fullName evidence="1">Uncharacterized protein</fullName>
    </submittedName>
</protein>